<dbReference type="Pfam" id="PF00480">
    <property type="entry name" value="ROK"/>
    <property type="match status" value="1"/>
</dbReference>
<accession>A0A1H2Y3I3</accession>
<dbReference type="EMBL" id="FNON01000002">
    <property type="protein sequence ID" value="SDW99601.1"/>
    <property type="molecule type" value="Genomic_DNA"/>
</dbReference>
<evidence type="ECO:0000313" key="3">
    <source>
        <dbReference type="Proteomes" id="UP000199515"/>
    </source>
</evidence>
<keyword evidence="2" id="KW-0418">Kinase</keyword>
<sequence>MPDRLFCGHELTSELRLIPQPIRLLSGTIPGVTRAVQQTTRDLRRHNRAALLSQLYLHGPGSRLELMRASGLSSATVSNVVSDLVADGLVAEAGSIDSDGGRPRTLLRVRPEFGHVVGVDIGETHLQAGLFDFALTTVATATYPIADAKLDPEKLAALAISGIADVIAQVPGPVLGVGIGVPGVVKSGGLVHAPTLGWSGVPFTSMVRAGVDGPLFVDNCARTLGQAEMWRGAGRGADRAIIALLGVGIGAAMTADSGRGVTSTTSEWGHTVIQVGGAACRCGSRGCLEAYVGAEAILRSYRALPGATRLRASDTESRLVELVTRAAEPGAAATVLDTTAEYLGIGISNLVNLLAPDRVVLSGWAGETLGPAILPAVRDAVRRHALDYMYGQTEIELGQLGQEAVALGAATLPIGQLLSTGGHPLA</sequence>
<dbReference type="GO" id="GO:0016301">
    <property type="term" value="F:kinase activity"/>
    <property type="evidence" value="ECO:0007669"/>
    <property type="project" value="UniProtKB-KW"/>
</dbReference>
<dbReference type="SUPFAM" id="SSF46785">
    <property type="entry name" value="Winged helix' DNA-binding domain"/>
    <property type="match status" value="1"/>
</dbReference>
<comment type="similarity">
    <text evidence="1">Belongs to the ROK (NagC/XylR) family.</text>
</comment>
<keyword evidence="2" id="KW-0808">Transferase</keyword>
<proteinExistence type="inferred from homology"/>
<dbReference type="Proteomes" id="UP000199515">
    <property type="component" value="Unassembled WGS sequence"/>
</dbReference>
<keyword evidence="3" id="KW-1185">Reference proteome</keyword>
<dbReference type="InterPro" id="IPR036390">
    <property type="entry name" value="WH_DNA-bd_sf"/>
</dbReference>
<dbReference type="InterPro" id="IPR036388">
    <property type="entry name" value="WH-like_DNA-bd_sf"/>
</dbReference>
<gene>
    <name evidence="2" type="ORF">SAMN05421504_1022</name>
</gene>
<reference evidence="2 3" key="1">
    <citation type="submission" date="2016-10" db="EMBL/GenBank/DDBJ databases">
        <authorList>
            <person name="de Groot N.N."/>
        </authorList>
    </citation>
    <scope>NUCLEOTIDE SEQUENCE [LARGE SCALE GENOMIC DNA]</scope>
    <source>
        <strain evidence="2 3">CPCC 202699</strain>
    </source>
</reference>
<dbReference type="InterPro" id="IPR043129">
    <property type="entry name" value="ATPase_NBD"/>
</dbReference>
<evidence type="ECO:0000313" key="2">
    <source>
        <dbReference type="EMBL" id="SDW99601.1"/>
    </source>
</evidence>
<dbReference type="AlphaFoldDB" id="A0A1H2Y3I3"/>
<dbReference type="PANTHER" id="PTHR18964">
    <property type="entry name" value="ROK (REPRESSOR, ORF, KINASE) FAMILY"/>
    <property type="match status" value="1"/>
</dbReference>
<dbReference type="InterPro" id="IPR000600">
    <property type="entry name" value="ROK"/>
</dbReference>
<protein>
    <submittedName>
        <fullName evidence="2">Sugar kinase of the NBD/HSP70 family, may contain an N-terminal HTH domain</fullName>
    </submittedName>
</protein>
<name>A0A1H2Y3I3_9PSEU</name>
<dbReference type="Gene3D" id="3.30.420.40">
    <property type="match status" value="2"/>
</dbReference>
<evidence type="ECO:0000256" key="1">
    <source>
        <dbReference type="ARBA" id="ARBA00006479"/>
    </source>
</evidence>
<dbReference type="SUPFAM" id="SSF53067">
    <property type="entry name" value="Actin-like ATPase domain"/>
    <property type="match status" value="1"/>
</dbReference>
<dbReference type="STRING" id="589385.SAMN05421504_1022"/>
<organism evidence="2 3">
    <name type="scientific">Amycolatopsis xylanica</name>
    <dbReference type="NCBI Taxonomy" id="589385"/>
    <lineage>
        <taxon>Bacteria</taxon>
        <taxon>Bacillati</taxon>
        <taxon>Actinomycetota</taxon>
        <taxon>Actinomycetes</taxon>
        <taxon>Pseudonocardiales</taxon>
        <taxon>Pseudonocardiaceae</taxon>
        <taxon>Amycolatopsis</taxon>
    </lineage>
</organism>
<dbReference type="Gene3D" id="1.10.10.10">
    <property type="entry name" value="Winged helix-like DNA-binding domain superfamily/Winged helix DNA-binding domain"/>
    <property type="match status" value="1"/>
</dbReference>
<dbReference type="PANTHER" id="PTHR18964:SF149">
    <property type="entry name" value="BIFUNCTIONAL UDP-N-ACETYLGLUCOSAMINE 2-EPIMERASE_N-ACETYLMANNOSAMINE KINASE"/>
    <property type="match status" value="1"/>
</dbReference>